<evidence type="ECO:0000313" key="2">
    <source>
        <dbReference type="EMBL" id="RRT49547.1"/>
    </source>
</evidence>
<dbReference type="EMBL" id="AMZH03013281">
    <property type="protein sequence ID" value="RRT49547.1"/>
    <property type="molecule type" value="Genomic_DNA"/>
</dbReference>
<dbReference type="AlphaFoldDB" id="A0A426YCW0"/>
<dbReference type="Proteomes" id="UP000287651">
    <property type="component" value="Unassembled WGS sequence"/>
</dbReference>
<comment type="caution">
    <text evidence="2">The sequence shown here is derived from an EMBL/GenBank/DDBJ whole genome shotgun (WGS) entry which is preliminary data.</text>
</comment>
<feature type="compositionally biased region" description="Pro residues" evidence="1">
    <location>
        <begin position="83"/>
        <end position="93"/>
    </location>
</feature>
<protein>
    <submittedName>
        <fullName evidence="2">Uncharacterized protein</fullName>
    </submittedName>
</protein>
<accession>A0A426YCW0</accession>
<name>A0A426YCW0_ENSVE</name>
<proteinExistence type="predicted"/>
<feature type="region of interest" description="Disordered" evidence="1">
    <location>
        <begin position="48"/>
        <end position="93"/>
    </location>
</feature>
<evidence type="ECO:0000256" key="1">
    <source>
        <dbReference type="SAM" id="MobiDB-lite"/>
    </source>
</evidence>
<reference evidence="2 3" key="1">
    <citation type="journal article" date="2014" name="Agronomy (Basel)">
        <title>A Draft Genome Sequence for Ensete ventricosum, the Drought-Tolerant Tree Against Hunger.</title>
        <authorList>
            <person name="Harrison J."/>
            <person name="Moore K.A."/>
            <person name="Paszkiewicz K."/>
            <person name="Jones T."/>
            <person name="Grant M."/>
            <person name="Ambacheew D."/>
            <person name="Muzemil S."/>
            <person name="Studholme D.J."/>
        </authorList>
    </citation>
    <scope>NUCLEOTIDE SEQUENCE [LARGE SCALE GENOMIC DNA]</scope>
</reference>
<evidence type="ECO:0000313" key="3">
    <source>
        <dbReference type="Proteomes" id="UP000287651"/>
    </source>
</evidence>
<gene>
    <name evidence="2" type="ORF">B296_00046684</name>
</gene>
<organism evidence="2 3">
    <name type="scientific">Ensete ventricosum</name>
    <name type="common">Abyssinian banana</name>
    <name type="synonym">Musa ensete</name>
    <dbReference type="NCBI Taxonomy" id="4639"/>
    <lineage>
        <taxon>Eukaryota</taxon>
        <taxon>Viridiplantae</taxon>
        <taxon>Streptophyta</taxon>
        <taxon>Embryophyta</taxon>
        <taxon>Tracheophyta</taxon>
        <taxon>Spermatophyta</taxon>
        <taxon>Magnoliopsida</taxon>
        <taxon>Liliopsida</taxon>
        <taxon>Zingiberales</taxon>
        <taxon>Musaceae</taxon>
        <taxon>Ensete</taxon>
    </lineage>
</organism>
<sequence length="93" mass="10366">MLSLRRALIPLSFLPMKPKAVYFPWKRYAINRSKQTYATPVADPINAAENAVLSGPPPRDARSRRDRRRPSPLDGRYTGVPSRAPPAGLPRAT</sequence>